<feature type="region of interest" description="Disordered" evidence="1">
    <location>
        <begin position="32"/>
        <end position="65"/>
    </location>
</feature>
<evidence type="ECO:0000256" key="1">
    <source>
        <dbReference type="SAM" id="MobiDB-lite"/>
    </source>
</evidence>
<feature type="non-terminal residue" evidence="3">
    <location>
        <position position="323"/>
    </location>
</feature>
<evidence type="ECO:0000313" key="4">
    <source>
        <dbReference type="Proteomes" id="UP000194236"/>
    </source>
</evidence>
<dbReference type="Gene3D" id="1.20.1050.80">
    <property type="entry name" value="VPS9 domain"/>
    <property type="match status" value="1"/>
</dbReference>
<dbReference type="InterPro" id="IPR041545">
    <property type="entry name" value="DUF5601"/>
</dbReference>
<sequence>MVVVFMEKKRQQTDKNRIKSIFKRASTFREYRSSSAASSSQKYSNSKNNNHNHNNQTNNNTQENNSWPFFSLERPFEEVLAKFYPDYALRDINANVSKCVEKVNKLLNRGSSIEELTEVIHDFYATMDNRFQTSPQYKDVNNVQFNQLIDQTEKILMNKLYANLFARVQSEEEERDLELQKKIRNLNWIMSNHLDIEINLRHPKVKDLMDQAITEISEVDSKQIPFEKLDAIVRCSKTIFEMLQIDNNAAISADQFLPALVFVIINANPPLLQSNIKFITRFSTPSRLMTGEAGYYFTNLCCATTFIEKISGESLNMSESDFQ</sequence>
<comment type="caution">
    <text evidence="3">The sequence shown here is derived from an EMBL/GenBank/DDBJ whole genome shotgun (WGS) entry which is preliminary data.</text>
</comment>
<gene>
    <name evidence="3" type="ORF">BLA29_004294</name>
</gene>
<dbReference type="OrthoDB" id="300289at2759"/>
<dbReference type="Proteomes" id="UP000194236">
    <property type="component" value="Unassembled WGS sequence"/>
</dbReference>
<dbReference type="EMBL" id="MUJZ01004261">
    <property type="protein sequence ID" value="OTF83300.1"/>
    <property type="molecule type" value="Genomic_DNA"/>
</dbReference>
<dbReference type="Pfam" id="PF02204">
    <property type="entry name" value="VPS9"/>
    <property type="match status" value="1"/>
</dbReference>
<dbReference type="GO" id="GO:0005829">
    <property type="term" value="C:cytosol"/>
    <property type="evidence" value="ECO:0007669"/>
    <property type="project" value="TreeGrafter"/>
</dbReference>
<dbReference type="GO" id="GO:0016192">
    <property type="term" value="P:vesicle-mediated transport"/>
    <property type="evidence" value="ECO:0007669"/>
    <property type="project" value="InterPro"/>
</dbReference>
<dbReference type="SMART" id="SM00167">
    <property type="entry name" value="VPS9"/>
    <property type="match status" value="1"/>
</dbReference>
<evidence type="ECO:0000313" key="3">
    <source>
        <dbReference type="EMBL" id="OTF83300.1"/>
    </source>
</evidence>
<dbReference type="PANTHER" id="PTHR23101:SF122">
    <property type="entry name" value="RABAPTIN-5-ASSOCIATED EXCHANGE FACTOR FOR RAB5"/>
    <property type="match status" value="1"/>
</dbReference>
<dbReference type="Pfam" id="PF18151">
    <property type="entry name" value="DUF5601"/>
    <property type="match status" value="1"/>
</dbReference>
<reference evidence="3 4" key="1">
    <citation type="submission" date="2017-03" db="EMBL/GenBank/DDBJ databases">
        <title>Genome Survey of Euroglyphus maynei.</title>
        <authorList>
            <person name="Arlian L.G."/>
            <person name="Morgan M.S."/>
            <person name="Rider S.D."/>
        </authorList>
    </citation>
    <scope>NUCLEOTIDE SEQUENCE [LARGE SCALE GENOMIC DNA]</scope>
    <source>
        <strain evidence="3">Arlian Lab</strain>
        <tissue evidence="3">Whole body</tissue>
    </source>
</reference>
<dbReference type="InterPro" id="IPR003123">
    <property type="entry name" value="VPS9"/>
</dbReference>
<dbReference type="Gene3D" id="1.10.246.120">
    <property type="match status" value="1"/>
</dbReference>
<dbReference type="AlphaFoldDB" id="A0A1Y3BQQ0"/>
<dbReference type="GO" id="GO:0005085">
    <property type="term" value="F:guanyl-nucleotide exchange factor activity"/>
    <property type="evidence" value="ECO:0007669"/>
    <property type="project" value="InterPro"/>
</dbReference>
<protein>
    <submittedName>
        <fullName evidence="3">Rab5 GDP/GTP exchange factor-like protein</fullName>
    </submittedName>
</protein>
<keyword evidence="4" id="KW-1185">Reference proteome</keyword>
<dbReference type="GO" id="GO:0030139">
    <property type="term" value="C:endocytic vesicle"/>
    <property type="evidence" value="ECO:0007669"/>
    <property type="project" value="TreeGrafter"/>
</dbReference>
<dbReference type="PANTHER" id="PTHR23101">
    <property type="entry name" value="RAB GDP/GTP EXCHANGE FACTOR"/>
    <property type="match status" value="1"/>
</dbReference>
<dbReference type="PROSITE" id="PS51205">
    <property type="entry name" value="VPS9"/>
    <property type="match status" value="1"/>
</dbReference>
<dbReference type="GO" id="GO:0031267">
    <property type="term" value="F:small GTPase binding"/>
    <property type="evidence" value="ECO:0007669"/>
    <property type="project" value="TreeGrafter"/>
</dbReference>
<proteinExistence type="predicted"/>
<name>A0A1Y3BQQ0_EURMA</name>
<dbReference type="SUPFAM" id="SSF109993">
    <property type="entry name" value="VPS9 domain"/>
    <property type="match status" value="1"/>
</dbReference>
<organism evidence="3 4">
    <name type="scientific">Euroglyphus maynei</name>
    <name type="common">Mayne's house dust mite</name>
    <dbReference type="NCBI Taxonomy" id="6958"/>
    <lineage>
        <taxon>Eukaryota</taxon>
        <taxon>Metazoa</taxon>
        <taxon>Ecdysozoa</taxon>
        <taxon>Arthropoda</taxon>
        <taxon>Chelicerata</taxon>
        <taxon>Arachnida</taxon>
        <taxon>Acari</taxon>
        <taxon>Acariformes</taxon>
        <taxon>Sarcoptiformes</taxon>
        <taxon>Astigmata</taxon>
        <taxon>Psoroptidia</taxon>
        <taxon>Analgoidea</taxon>
        <taxon>Pyroglyphidae</taxon>
        <taxon>Pyroglyphinae</taxon>
        <taxon>Euroglyphus</taxon>
    </lineage>
</organism>
<dbReference type="InterPro" id="IPR045046">
    <property type="entry name" value="Vps9-like"/>
</dbReference>
<feature type="compositionally biased region" description="Low complexity" evidence="1">
    <location>
        <begin position="33"/>
        <end position="65"/>
    </location>
</feature>
<evidence type="ECO:0000259" key="2">
    <source>
        <dbReference type="PROSITE" id="PS51205"/>
    </source>
</evidence>
<accession>A0A1Y3BQQ0</accession>
<dbReference type="InterPro" id="IPR037191">
    <property type="entry name" value="VPS9_dom_sf"/>
</dbReference>
<feature type="domain" description="VPS9" evidence="2">
    <location>
        <begin position="173"/>
        <end position="316"/>
    </location>
</feature>